<keyword evidence="3" id="KW-1185">Reference proteome</keyword>
<dbReference type="InterPro" id="IPR001810">
    <property type="entry name" value="F-box_dom"/>
</dbReference>
<organism evidence="2 3">
    <name type="scientific">Kryptolebias marmoratus</name>
    <name type="common">Mangrove killifish</name>
    <name type="synonym">Rivulus marmoratus</name>
    <dbReference type="NCBI Taxonomy" id="37003"/>
    <lineage>
        <taxon>Eukaryota</taxon>
        <taxon>Metazoa</taxon>
        <taxon>Chordata</taxon>
        <taxon>Craniata</taxon>
        <taxon>Vertebrata</taxon>
        <taxon>Euteleostomi</taxon>
        <taxon>Actinopterygii</taxon>
        <taxon>Neopterygii</taxon>
        <taxon>Teleostei</taxon>
        <taxon>Neoteleostei</taxon>
        <taxon>Acanthomorphata</taxon>
        <taxon>Ovalentaria</taxon>
        <taxon>Atherinomorphae</taxon>
        <taxon>Cyprinodontiformes</taxon>
        <taxon>Rivulidae</taxon>
        <taxon>Kryptolebias</taxon>
    </lineage>
</organism>
<protein>
    <recommendedName>
        <fullName evidence="1">F-box domain-containing protein</fullName>
    </recommendedName>
</protein>
<evidence type="ECO:0000259" key="1">
    <source>
        <dbReference type="PROSITE" id="PS50181"/>
    </source>
</evidence>
<name>A0A3Q2ZDY7_KRYMA</name>
<reference evidence="2" key="1">
    <citation type="submission" date="2025-08" db="UniProtKB">
        <authorList>
            <consortium name="Ensembl"/>
        </authorList>
    </citation>
    <scope>IDENTIFICATION</scope>
</reference>
<dbReference type="Pfam" id="PF12937">
    <property type="entry name" value="F-box-like"/>
    <property type="match status" value="1"/>
</dbReference>
<dbReference type="Ensembl" id="ENSKMAT00000001804.1">
    <property type="protein sequence ID" value="ENSKMAP00000001758.1"/>
    <property type="gene ID" value="ENSKMAG00000001386.1"/>
</dbReference>
<accession>A0A3Q2ZDY7</accession>
<feature type="domain" description="F-box" evidence="1">
    <location>
        <begin position="10"/>
        <end position="60"/>
    </location>
</feature>
<sequence>VMFSQFDQILLSVKMLPSEVLIRILSYLDASSLFCVANVSRRLHRLANDEKKCSHFLLKLPRCVFLKLSKHPEFYRTKMFIKNKRIGKVRKSELK</sequence>
<dbReference type="PROSITE" id="PS50181">
    <property type="entry name" value="FBOX"/>
    <property type="match status" value="1"/>
</dbReference>
<proteinExistence type="predicted"/>
<reference evidence="2" key="2">
    <citation type="submission" date="2025-09" db="UniProtKB">
        <authorList>
            <consortium name="Ensembl"/>
        </authorList>
    </citation>
    <scope>IDENTIFICATION</scope>
</reference>
<dbReference type="Gene3D" id="1.20.1280.50">
    <property type="match status" value="1"/>
</dbReference>
<dbReference type="AlphaFoldDB" id="A0A3Q2ZDY7"/>
<dbReference type="SUPFAM" id="SSF81383">
    <property type="entry name" value="F-box domain"/>
    <property type="match status" value="1"/>
</dbReference>
<dbReference type="InterPro" id="IPR036047">
    <property type="entry name" value="F-box-like_dom_sf"/>
</dbReference>
<dbReference type="Proteomes" id="UP000264800">
    <property type="component" value="Unplaced"/>
</dbReference>
<dbReference type="SMART" id="SM00256">
    <property type="entry name" value="FBOX"/>
    <property type="match status" value="1"/>
</dbReference>
<evidence type="ECO:0000313" key="2">
    <source>
        <dbReference type="Ensembl" id="ENSKMAP00000001758.1"/>
    </source>
</evidence>
<evidence type="ECO:0000313" key="3">
    <source>
        <dbReference type="Proteomes" id="UP000264800"/>
    </source>
</evidence>